<proteinExistence type="predicted"/>
<dbReference type="Pfam" id="PF03450">
    <property type="entry name" value="CO_deh_flav_C"/>
    <property type="match status" value="1"/>
</dbReference>
<dbReference type="PANTHER" id="PTHR42659">
    <property type="entry name" value="XANTHINE DEHYDROGENASE SUBUNIT C-RELATED"/>
    <property type="match status" value="1"/>
</dbReference>
<dbReference type="InterPro" id="IPR016166">
    <property type="entry name" value="FAD-bd_PCMH"/>
</dbReference>
<evidence type="ECO:0000256" key="3">
    <source>
        <dbReference type="ARBA" id="ARBA00023002"/>
    </source>
</evidence>
<dbReference type="PROSITE" id="PS51387">
    <property type="entry name" value="FAD_PCMH"/>
    <property type="match status" value="1"/>
</dbReference>
<keyword evidence="1" id="KW-0285">Flavoprotein</keyword>
<evidence type="ECO:0000313" key="5">
    <source>
        <dbReference type="EMBL" id="QOT81860.1"/>
    </source>
</evidence>
<keyword evidence="2" id="KW-0274">FAD</keyword>
<dbReference type="InterPro" id="IPR016167">
    <property type="entry name" value="FAD-bd_PCMH_sub1"/>
</dbReference>
<dbReference type="GO" id="GO:0071949">
    <property type="term" value="F:FAD binding"/>
    <property type="evidence" value="ECO:0007669"/>
    <property type="project" value="InterPro"/>
</dbReference>
<dbReference type="InterPro" id="IPR051312">
    <property type="entry name" value="Diverse_Substr_Oxidored"/>
</dbReference>
<keyword evidence="5" id="KW-0614">Plasmid</keyword>
<dbReference type="InterPro" id="IPR036318">
    <property type="entry name" value="FAD-bd_PCMH-like_sf"/>
</dbReference>
<evidence type="ECO:0000256" key="1">
    <source>
        <dbReference type="ARBA" id="ARBA00022630"/>
    </source>
</evidence>
<dbReference type="InterPro" id="IPR016169">
    <property type="entry name" value="FAD-bd_PCMH_sub2"/>
</dbReference>
<evidence type="ECO:0000256" key="2">
    <source>
        <dbReference type="ARBA" id="ARBA00022827"/>
    </source>
</evidence>
<dbReference type="FunFam" id="3.30.465.10:FF:000017">
    <property type="entry name" value="Xanthine dehydrogenase, FAD binding subunit"/>
    <property type="match status" value="1"/>
</dbReference>
<name>A0A643G1P5_9BURK</name>
<dbReference type="EMBL" id="CP062805">
    <property type="protein sequence ID" value="QOT81860.1"/>
    <property type="molecule type" value="Genomic_DNA"/>
</dbReference>
<dbReference type="RefSeq" id="WP_058697586.1">
    <property type="nucleotide sequence ID" value="NZ_CP062805.1"/>
</dbReference>
<dbReference type="Gene3D" id="3.30.465.10">
    <property type="match status" value="1"/>
</dbReference>
<evidence type="ECO:0000259" key="4">
    <source>
        <dbReference type="PROSITE" id="PS51387"/>
    </source>
</evidence>
<accession>A0A643G1P5</accession>
<dbReference type="Proteomes" id="UP000397656">
    <property type="component" value="Plasmid pRK1-1"/>
</dbReference>
<dbReference type="InterPro" id="IPR002346">
    <property type="entry name" value="Mopterin_DH_FAD-bd"/>
</dbReference>
<dbReference type="SUPFAM" id="SSF55447">
    <property type="entry name" value="CO dehydrogenase flavoprotein C-terminal domain-like"/>
    <property type="match status" value="1"/>
</dbReference>
<dbReference type="Gene3D" id="3.30.43.10">
    <property type="entry name" value="Uridine Diphospho-n-acetylenolpyruvylglucosamine Reductase, domain 2"/>
    <property type="match status" value="1"/>
</dbReference>
<dbReference type="SMART" id="SM01092">
    <property type="entry name" value="CO_deh_flav_C"/>
    <property type="match status" value="1"/>
</dbReference>
<dbReference type="AlphaFoldDB" id="A0A643G1P5"/>
<protein>
    <submittedName>
        <fullName evidence="5">Xanthine dehydrogenase family protein subunit M</fullName>
    </submittedName>
</protein>
<dbReference type="Pfam" id="PF00941">
    <property type="entry name" value="FAD_binding_5"/>
    <property type="match status" value="1"/>
</dbReference>
<dbReference type="PANTHER" id="PTHR42659:SF2">
    <property type="entry name" value="XANTHINE DEHYDROGENASE SUBUNIT C-RELATED"/>
    <property type="match status" value="1"/>
</dbReference>
<dbReference type="GeneID" id="98406471"/>
<gene>
    <name evidence="5" type="ORF">F7R26_036470</name>
</gene>
<geneLocation type="plasmid" evidence="5 6">
    <name>pRK1-1</name>
</geneLocation>
<organism evidence="5 6">
    <name type="scientific">Cupriavidus basilensis</name>
    <dbReference type="NCBI Taxonomy" id="68895"/>
    <lineage>
        <taxon>Bacteria</taxon>
        <taxon>Pseudomonadati</taxon>
        <taxon>Pseudomonadota</taxon>
        <taxon>Betaproteobacteria</taxon>
        <taxon>Burkholderiales</taxon>
        <taxon>Burkholderiaceae</taxon>
        <taxon>Cupriavidus</taxon>
    </lineage>
</organism>
<evidence type="ECO:0000313" key="6">
    <source>
        <dbReference type="Proteomes" id="UP000397656"/>
    </source>
</evidence>
<keyword evidence="3" id="KW-0560">Oxidoreductase</keyword>
<feature type="domain" description="FAD-binding PCMH-type" evidence="4">
    <location>
        <begin position="1"/>
        <end position="177"/>
    </location>
</feature>
<dbReference type="InterPro" id="IPR036683">
    <property type="entry name" value="CO_DH_flav_C_dom_sf"/>
</dbReference>
<dbReference type="SUPFAM" id="SSF56176">
    <property type="entry name" value="FAD-binding/transporter-associated domain-like"/>
    <property type="match status" value="1"/>
</dbReference>
<dbReference type="GO" id="GO:0016491">
    <property type="term" value="F:oxidoreductase activity"/>
    <property type="evidence" value="ECO:0007669"/>
    <property type="project" value="UniProtKB-KW"/>
</dbReference>
<dbReference type="Gene3D" id="3.30.390.50">
    <property type="entry name" value="CO dehydrogenase flavoprotein, C-terminal domain"/>
    <property type="match status" value="1"/>
</dbReference>
<sequence length="290" mass="31599">MKPTSFEYRRPGTLDDALRLLAQSGPDAKVIAGGQSLVPMMNFRMARPDVLIDINGVSELDYHRRDGDILRIGALMRHADLKDSALVQECCPLMSEAYHYVAHGTVRNRGTLCGNLCHADPASEMPAVMLSVGATMVVRGIGGERRIAAEDFFQGIYATALEPNEILVEVQIPVPASRRGYAFEEVSARQGDFAMTLVAALLDIRGGRIEEASVAYAGVSDRARRLPAVEQALTGQSPSTELFDRVAALASEGFDLIEDIHADRQYRHDLIRTLTARALARAAERAQGHA</sequence>
<dbReference type="InterPro" id="IPR005107">
    <property type="entry name" value="CO_DH_flav_C"/>
</dbReference>
<reference evidence="5 6" key="1">
    <citation type="submission" date="2020-10" db="EMBL/GenBank/DDBJ databases">
        <title>Complete genome sequence of Cupriavidus basilensis CCUG 49340T.</title>
        <authorList>
            <person name="Salva-Serra F."/>
            <person name="Donoso R.A."/>
            <person name="Cho K.H."/>
            <person name="Yoo J.A."/>
            <person name="Lee K."/>
            <person name="Yoon S.-H."/>
            <person name="Perez-Pantoja D."/>
            <person name="Moore E.R.B."/>
        </authorList>
    </citation>
    <scope>NUCLEOTIDE SEQUENCE [LARGE SCALE GENOMIC DNA]</scope>
    <source>
        <strain evidence="6">CCUG 49340</strain>
        <plasmid evidence="5 6">pRK1-1</plasmid>
    </source>
</reference>